<dbReference type="Pfam" id="PF08316">
    <property type="entry name" value="Pal1"/>
    <property type="match status" value="1"/>
</dbReference>
<proteinExistence type="predicted"/>
<feature type="compositionally biased region" description="Low complexity" evidence="1">
    <location>
        <begin position="495"/>
        <end position="506"/>
    </location>
</feature>
<feature type="region of interest" description="Disordered" evidence="1">
    <location>
        <begin position="491"/>
        <end position="558"/>
    </location>
</feature>
<dbReference type="EMBL" id="KZ824433">
    <property type="protein sequence ID" value="RAL01855.1"/>
    <property type="molecule type" value="Genomic_DNA"/>
</dbReference>
<reference evidence="2 3" key="1">
    <citation type="submission" date="2018-02" db="EMBL/GenBank/DDBJ databases">
        <title>The genomes of Aspergillus section Nigri reveals drivers in fungal speciation.</title>
        <authorList>
            <consortium name="DOE Joint Genome Institute"/>
            <person name="Vesth T.C."/>
            <person name="Nybo J."/>
            <person name="Theobald S."/>
            <person name="Brandl J."/>
            <person name="Frisvad J.C."/>
            <person name="Nielsen K.F."/>
            <person name="Lyhne E.K."/>
            <person name="Kogle M.E."/>
            <person name="Kuo A."/>
            <person name="Riley R."/>
            <person name="Clum A."/>
            <person name="Nolan M."/>
            <person name="Lipzen A."/>
            <person name="Salamov A."/>
            <person name="Henrissat B."/>
            <person name="Wiebenga A."/>
            <person name="De vries R.P."/>
            <person name="Grigoriev I.V."/>
            <person name="Mortensen U.H."/>
            <person name="Andersen M.R."/>
            <person name="Baker S.E."/>
        </authorList>
    </citation>
    <scope>NUCLEOTIDE SEQUENCE [LARGE SCALE GENOMIC DNA]</scope>
    <source>
        <strain evidence="2 3">CBS 121593</strain>
    </source>
</reference>
<evidence type="ECO:0000313" key="3">
    <source>
        <dbReference type="Proteomes" id="UP000249402"/>
    </source>
</evidence>
<dbReference type="Proteomes" id="UP000249402">
    <property type="component" value="Unassembled WGS sequence"/>
</dbReference>
<gene>
    <name evidence="2" type="ORF">BO80DRAFT_444112</name>
</gene>
<dbReference type="AlphaFoldDB" id="A0A395H3S2"/>
<dbReference type="GeneID" id="37226276"/>
<feature type="region of interest" description="Disordered" evidence="1">
    <location>
        <begin position="87"/>
        <end position="118"/>
    </location>
</feature>
<name>A0A395H3S2_9EURO</name>
<dbReference type="PANTHER" id="PTHR28307">
    <property type="entry name" value="PROTEIN PAL1"/>
    <property type="match status" value="1"/>
</dbReference>
<dbReference type="GO" id="GO:0005737">
    <property type="term" value="C:cytoplasm"/>
    <property type="evidence" value="ECO:0007669"/>
    <property type="project" value="TreeGrafter"/>
</dbReference>
<dbReference type="RefSeq" id="XP_025576182.1">
    <property type="nucleotide sequence ID" value="XM_025721411.1"/>
</dbReference>
<organism evidence="2 3">
    <name type="scientific">Aspergillus ibericus CBS 121593</name>
    <dbReference type="NCBI Taxonomy" id="1448316"/>
    <lineage>
        <taxon>Eukaryota</taxon>
        <taxon>Fungi</taxon>
        <taxon>Dikarya</taxon>
        <taxon>Ascomycota</taxon>
        <taxon>Pezizomycotina</taxon>
        <taxon>Eurotiomycetes</taxon>
        <taxon>Eurotiomycetidae</taxon>
        <taxon>Eurotiales</taxon>
        <taxon>Aspergillaceae</taxon>
        <taxon>Aspergillus</taxon>
        <taxon>Aspergillus subgen. Circumdati</taxon>
    </lineage>
</organism>
<feature type="region of interest" description="Disordered" evidence="1">
    <location>
        <begin position="354"/>
        <end position="375"/>
    </location>
</feature>
<dbReference type="VEuPathDB" id="FungiDB:BO80DRAFT_444112"/>
<dbReference type="PANTHER" id="PTHR28307:SF2">
    <property type="entry name" value="PROTEIN PAL1"/>
    <property type="match status" value="1"/>
</dbReference>
<dbReference type="STRING" id="1448316.A0A395H3S2"/>
<dbReference type="OrthoDB" id="5352132at2759"/>
<feature type="region of interest" description="Disordered" evidence="1">
    <location>
        <begin position="144"/>
        <end position="269"/>
    </location>
</feature>
<feature type="compositionally biased region" description="Gly residues" evidence="1">
    <location>
        <begin position="408"/>
        <end position="422"/>
    </location>
</feature>
<accession>A0A395H3S2</accession>
<dbReference type="InterPro" id="IPR013226">
    <property type="entry name" value="Pal1"/>
</dbReference>
<feature type="compositionally biased region" description="Basic and acidic residues" evidence="1">
    <location>
        <begin position="242"/>
        <end position="262"/>
    </location>
</feature>
<sequence>MYASQQPSTYSYPPGVTLGPSAGLPLGQSVICPEPSLFQTVHPQFHFVPFKSNFILSFITGSPVQQAFGPAPVNLGSNNPFRNRALSPSASSFASASGQSERRTSTNPFEEDSFSPQSAPVVGATMASQDMSSNTRELFENLSINPAPQNTGYRPAPPRPEKPAQNGYSTNRVPPPRERTERRENDSLDIFADPPKTSSGARSGQRDRRPRRNSESSIMERTPKPVDTEEERRRRERRRREREREARHKDGKDVKDVKDAKDGKHRSKKSNYHMDIIDKLDVTSIYGTGMFHHDGPFDACNPNRNRKGVRTAPMQAFPKDSANMALGGSGPNNSNIDLNLFHGRTEQGYNDFAASAATDPRRSENPNFDPTTRIEPIHGAESMGLGTSTFLEGAPASRADIQRRGSGHDGLNGGGGPSGGGLQRKKSLAQRLRGMNKPSSGRVVSPEGSYTPAVPTGSGHIGTIRANEKNPFFQDYDDAWEKKGAQINMSEEARGTSGARARSSSSPKQPTGLERRFTNERSYTGFEEGKSNGGGGGGFINRMKSLRKPRPERRISND</sequence>
<feature type="compositionally biased region" description="Basic and acidic residues" evidence="1">
    <location>
        <begin position="175"/>
        <end position="186"/>
    </location>
</feature>
<protein>
    <submittedName>
        <fullName evidence="2">Pal1-domain-containing protein</fullName>
    </submittedName>
</protein>
<keyword evidence="3" id="KW-1185">Reference proteome</keyword>
<feature type="region of interest" description="Disordered" evidence="1">
    <location>
        <begin position="401"/>
        <end position="466"/>
    </location>
</feature>
<feature type="compositionally biased region" description="Low complexity" evidence="1">
    <location>
        <begin position="87"/>
        <end position="99"/>
    </location>
</feature>
<evidence type="ECO:0000256" key="1">
    <source>
        <dbReference type="SAM" id="MobiDB-lite"/>
    </source>
</evidence>
<feature type="compositionally biased region" description="Basic and acidic residues" evidence="1">
    <location>
        <begin position="221"/>
        <end position="233"/>
    </location>
</feature>
<evidence type="ECO:0000313" key="2">
    <source>
        <dbReference type="EMBL" id="RAL01855.1"/>
    </source>
</evidence>